<proteinExistence type="predicted"/>
<dbReference type="STRING" id="378806.STAUR_4609"/>
<protein>
    <submittedName>
        <fullName evidence="1">Conserved uncharacterized protein</fullName>
    </submittedName>
</protein>
<dbReference type="KEGG" id="sur:STAUR_4609"/>
<dbReference type="HOGENOM" id="CLU_155849_0_0_7"/>
<accession>Q09AZ0</accession>
<dbReference type="Proteomes" id="UP000001351">
    <property type="component" value="Chromosome"/>
</dbReference>
<dbReference type="eggNOG" id="ENOG5031R5T">
    <property type="taxonomic scope" value="Bacteria"/>
</dbReference>
<sequence length="130" mass="13932">MPEPRSVLLIGVNPEEVDFTDPSLPPGMSAEKIHAGLRRAHALLTEQGYVSDQCMVSLKGGAQEQIVEALGRKVYTCVVIGGGVRKPEPNLALFERIINTVHKHAPGAVIAFNTRPEDSAEAVARVLPKG</sequence>
<dbReference type="EMBL" id="AAMD01000011">
    <property type="protein sequence ID" value="EAU68849.1"/>
    <property type="molecule type" value="Genomic_DNA"/>
</dbReference>
<evidence type="ECO:0000313" key="4">
    <source>
        <dbReference type="Proteomes" id="UP000032702"/>
    </source>
</evidence>
<organism evidence="2 4">
    <name type="scientific">Stigmatella aurantiaca (strain DW4/3-1)</name>
    <dbReference type="NCBI Taxonomy" id="378806"/>
    <lineage>
        <taxon>Bacteria</taxon>
        <taxon>Pseudomonadati</taxon>
        <taxon>Myxococcota</taxon>
        <taxon>Myxococcia</taxon>
        <taxon>Myxococcales</taxon>
        <taxon>Cystobacterineae</taxon>
        <taxon>Archangiaceae</taxon>
        <taxon>Stigmatella</taxon>
    </lineage>
</organism>
<dbReference type="OrthoDB" id="1495085at2"/>
<dbReference type="Proteomes" id="UP000032702">
    <property type="component" value="Unassembled WGS sequence"/>
</dbReference>
<dbReference type="EMBL" id="CP002271">
    <property type="protein sequence ID" value="ADO72389.1"/>
    <property type="molecule type" value="Genomic_DNA"/>
</dbReference>
<dbReference type="AlphaFoldDB" id="Q09AZ0"/>
<evidence type="ECO:0000313" key="3">
    <source>
        <dbReference type="Proteomes" id="UP000001351"/>
    </source>
</evidence>
<dbReference type="RefSeq" id="WP_002611363.1">
    <property type="nucleotide sequence ID" value="NC_014623.1"/>
</dbReference>
<name>Q09AZ0_STIAD</name>
<gene>
    <name evidence="1" type="ordered locus">STAUR_4609</name>
    <name evidence="2" type="ORF">STIAU_6858</name>
</gene>
<evidence type="ECO:0000313" key="1">
    <source>
        <dbReference type="EMBL" id="ADO72389.1"/>
    </source>
</evidence>
<reference evidence="2 4" key="1">
    <citation type="submission" date="2006-04" db="EMBL/GenBank/DDBJ databases">
        <authorList>
            <person name="Nierman W.C."/>
        </authorList>
    </citation>
    <scope>NUCLEOTIDE SEQUENCE [LARGE SCALE GENOMIC DNA]</scope>
    <source>
        <strain evidence="2 4">DW4/3-1</strain>
    </source>
</reference>
<reference evidence="1 3" key="2">
    <citation type="journal article" date="2011" name="Mol. Biol. Evol.">
        <title>Comparative genomic analysis of fruiting body formation in Myxococcales.</title>
        <authorList>
            <person name="Huntley S."/>
            <person name="Hamann N."/>
            <person name="Wegener-Feldbrugge S."/>
            <person name="Treuner-Lange A."/>
            <person name="Kube M."/>
            <person name="Reinhardt R."/>
            <person name="Klages S."/>
            <person name="Muller R."/>
            <person name="Ronning C.M."/>
            <person name="Nierman W.C."/>
            <person name="Sogaard-Andersen L."/>
        </authorList>
    </citation>
    <scope>NUCLEOTIDE SEQUENCE [LARGE SCALE GENOMIC DNA]</scope>
    <source>
        <strain evidence="1 3">DW4/3-1</strain>
    </source>
</reference>
<evidence type="ECO:0000313" key="2">
    <source>
        <dbReference type="EMBL" id="EAU68849.1"/>
    </source>
</evidence>
<dbReference type="PATRIC" id="fig|378806.16.peg.8238"/>
<keyword evidence="3" id="KW-1185">Reference proteome</keyword>